<dbReference type="AlphaFoldDB" id="F6FV27"/>
<keyword evidence="2" id="KW-1185">Reference proteome</keyword>
<name>F6FV27_ISOV2</name>
<protein>
    <recommendedName>
        <fullName evidence="3">SatD family (SatD)</fullName>
    </recommendedName>
</protein>
<evidence type="ECO:0000313" key="1">
    <source>
        <dbReference type="EMBL" id="AEG44367.1"/>
    </source>
</evidence>
<dbReference type="KEGG" id="iva:Isova_1614"/>
<gene>
    <name evidence="1" type="ordered locus">Isova_1614</name>
</gene>
<dbReference type="EMBL" id="CP002810">
    <property type="protein sequence ID" value="AEG44367.1"/>
    <property type="molecule type" value="Genomic_DNA"/>
</dbReference>
<organism evidence="2">
    <name type="scientific">Isoptericola variabilis (strain 225)</name>
    <dbReference type="NCBI Taxonomy" id="743718"/>
    <lineage>
        <taxon>Bacteria</taxon>
        <taxon>Bacillati</taxon>
        <taxon>Actinomycetota</taxon>
        <taxon>Actinomycetes</taxon>
        <taxon>Micrococcales</taxon>
        <taxon>Promicromonosporaceae</taxon>
        <taxon>Isoptericola</taxon>
    </lineage>
</organism>
<dbReference type="Proteomes" id="UP000009236">
    <property type="component" value="Chromosome"/>
</dbReference>
<dbReference type="HOGENOM" id="CLU_077332_1_1_11"/>
<dbReference type="eggNOG" id="COG2522">
    <property type="taxonomic scope" value="Bacteria"/>
</dbReference>
<dbReference type="STRING" id="743718.Isova_1614"/>
<evidence type="ECO:0008006" key="3">
    <source>
        <dbReference type="Google" id="ProtNLM"/>
    </source>
</evidence>
<reference evidence="1 2" key="1">
    <citation type="submission" date="2011-05" db="EMBL/GenBank/DDBJ databases">
        <title>Complete sequence of Isoptericola variabilis 225.</title>
        <authorList>
            <consortium name="US DOE Joint Genome Institute"/>
            <person name="Lucas S."/>
            <person name="Han J."/>
            <person name="Lapidus A."/>
            <person name="Cheng J.-F."/>
            <person name="Goodwin L."/>
            <person name="Pitluck S."/>
            <person name="Peters L."/>
            <person name="Mikhailova N."/>
            <person name="Zeytun A."/>
            <person name="Han C."/>
            <person name="Tapia R."/>
            <person name="Land M."/>
            <person name="Hauser L."/>
            <person name="Kyrpides N."/>
            <person name="Ivanova N."/>
            <person name="Pagani I."/>
            <person name="Siebers A."/>
            <person name="Allgaier M."/>
            <person name="Thelen M."/>
            <person name="Hugenholtz P."/>
            <person name="Gladden J."/>
            <person name="Woyke T."/>
        </authorList>
    </citation>
    <scope>NUCLEOTIDE SEQUENCE [LARGE SCALE GENOMIC DNA]</scope>
    <source>
        <strain evidence="2">225</strain>
    </source>
</reference>
<dbReference type="RefSeq" id="WP_013838759.1">
    <property type="nucleotide sequence ID" value="NC_015588.1"/>
</dbReference>
<sequence length="231" mass="23612">MLVLTVDQRGSTRRGDLVPAVLELLDAATEGRAAPGLVLPFERTVGDEVQGVLAADDAGARLAVDLVLALLRDGGWSVGVGAGPVDEPLPEVSRAASGPAFVRARAAVERAKARGAAVPVAVVGPGDEPGATIAADAEALLRLLGAVAARRTGAGWEAIDTLAGHATASAPQRATARALGVSEQAVSQRLRTALWAEEEAVRPLAARLLAAAGTVERPRETYDDDTQEGGR</sequence>
<proteinExistence type="predicted"/>
<evidence type="ECO:0000313" key="2">
    <source>
        <dbReference type="Proteomes" id="UP000009236"/>
    </source>
</evidence>
<accession>F6FV27</accession>